<gene>
    <name evidence="1" type="ORF">MENTE1834_LOCUS1552</name>
</gene>
<sequence length="175" mass="20464">MKFGMKIRLIWAAVGISAGIMAGTVFWISYSNYLATGMAYFSTICAIYLYYTHWAYHKSWMFDWSETRVKIAWMSNLFICIFGFIGMTVCLILAGIWQQTLTREGLMGENLWIAAVWFWMSGKVKEESKDWLREQIKHFFGRILETRIEYLILLVYRGNALVLKVVLPIKKIISN</sequence>
<dbReference type="EMBL" id="CAVMJV010000001">
    <property type="protein sequence ID" value="CAK5010192.1"/>
    <property type="molecule type" value="Genomic_DNA"/>
</dbReference>
<evidence type="ECO:0000313" key="2">
    <source>
        <dbReference type="Proteomes" id="UP001497535"/>
    </source>
</evidence>
<keyword evidence="2" id="KW-1185">Reference proteome</keyword>
<reference evidence="1" key="1">
    <citation type="submission" date="2023-11" db="EMBL/GenBank/DDBJ databases">
        <authorList>
            <person name="Poullet M."/>
        </authorList>
    </citation>
    <scope>NUCLEOTIDE SEQUENCE</scope>
    <source>
        <strain evidence="1">E1834</strain>
    </source>
</reference>
<proteinExistence type="predicted"/>
<name>A0ACB0XNL8_MELEN</name>
<evidence type="ECO:0000313" key="1">
    <source>
        <dbReference type="EMBL" id="CAK5010192.1"/>
    </source>
</evidence>
<organism evidence="1 2">
    <name type="scientific">Meloidogyne enterolobii</name>
    <name type="common">Root-knot nematode worm</name>
    <name type="synonym">Meloidogyne mayaguensis</name>
    <dbReference type="NCBI Taxonomy" id="390850"/>
    <lineage>
        <taxon>Eukaryota</taxon>
        <taxon>Metazoa</taxon>
        <taxon>Ecdysozoa</taxon>
        <taxon>Nematoda</taxon>
        <taxon>Chromadorea</taxon>
        <taxon>Rhabditida</taxon>
        <taxon>Tylenchina</taxon>
        <taxon>Tylenchomorpha</taxon>
        <taxon>Tylenchoidea</taxon>
        <taxon>Meloidogynidae</taxon>
        <taxon>Meloidogyninae</taxon>
        <taxon>Meloidogyne</taxon>
    </lineage>
</organism>
<dbReference type="Proteomes" id="UP001497535">
    <property type="component" value="Unassembled WGS sequence"/>
</dbReference>
<accession>A0ACB0XNL8</accession>
<protein>
    <submittedName>
        <fullName evidence="1">Uncharacterized protein</fullName>
    </submittedName>
</protein>
<comment type="caution">
    <text evidence="1">The sequence shown here is derived from an EMBL/GenBank/DDBJ whole genome shotgun (WGS) entry which is preliminary data.</text>
</comment>